<feature type="region of interest" description="Disordered" evidence="1">
    <location>
        <begin position="29"/>
        <end position="66"/>
    </location>
</feature>
<dbReference type="AlphaFoldDB" id="A0AAN9TUW8"/>
<organism evidence="2 3">
    <name type="scientific">Parthenolecanium corni</name>
    <dbReference type="NCBI Taxonomy" id="536013"/>
    <lineage>
        <taxon>Eukaryota</taxon>
        <taxon>Metazoa</taxon>
        <taxon>Ecdysozoa</taxon>
        <taxon>Arthropoda</taxon>
        <taxon>Hexapoda</taxon>
        <taxon>Insecta</taxon>
        <taxon>Pterygota</taxon>
        <taxon>Neoptera</taxon>
        <taxon>Paraneoptera</taxon>
        <taxon>Hemiptera</taxon>
        <taxon>Sternorrhyncha</taxon>
        <taxon>Coccoidea</taxon>
        <taxon>Coccidae</taxon>
        <taxon>Parthenolecanium</taxon>
    </lineage>
</organism>
<sequence length="78" mass="8834">MLLAFEAGVQVKPLKEVTDTDALNYIESSASKEQKIVTREEDNSTDEDTDSEIDTDNNDSGKDDTFEHTEKFHYIFAT</sequence>
<evidence type="ECO:0000313" key="2">
    <source>
        <dbReference type="EMBL" id="KAK7603361.1"/>
    </source>
</evidence>
<dbReference type="EMBL" id="JBBCAQ010000006">
    <property type="protein sequence ID" value="KAK7603361.1"/>
    <property type="molecule type" value="Genomic_DNA"/>
</dbReference>
<keyword evidence="3" id="KW-1185">Reference proteome</keyword>
<accession>A0AAN9TUW8</accession>
<protein>
    <submittedName>
        <fullName evidence="2">Uncharacterized protein</fullName>
    </submittedName>
</protein>
<reference evidence="2 3" key="1">
    <citation type="submission" date="2024-03" db="EMBL/GenBank/DDBJ databases">
        <title>Adaptation during the transition from Ophiocordyceps entomopathogen to insect associate is accompanied by gene loss and intensified selection.</title>
        <authorList>
            <person name="Ward C.M."/>
            <person name="Onetto C.A."/>
            <person name="Borneman A.R."/>
        </authorList>
    </citation>
    <scope>NUCLEOTIDE SEQUENCE [LARGE SCALE GENOMIC DNA]</scope>
    <source>
        <strain evidence="2">AWRI1</strain>
        <tissue evidence="2">Single Adult Female</tissue>
    </source>
</reference>
<dbReference type="Proteomes" id="UP001367676">
    <property type="component" value="Unassembled WGS sequence"/>
</dbReference>
<proteinExistence type="predicted"/>
<evidence type="ECO:0000313" key="3">
    <source>
        <dbReference type="Proteomes" id="UP001367676"/>
    </source>
</evidence>
<feature type="compositionally biased region" description="Basic and acidic residues" evidence="1">
    <location>
        <begin position="30"/>
        <end position="42"/>
    </location>
</feature>
<evidence type="ECO:0000256" key="1">
    <source>
        <dbReference type="SAM" id="MobiDB-lite"/>
    </source>
</evidence>
<comment type="caution">
    <text evidence="2">The sequence shown here is derived from an EMBL/GenBank/DDBJ whole genome shotgun (WGS) entry which is preliminary data.</text>
</comment>
<gene>
    <name evidence="2" type="ORF">V9T40_003360</name>
</gene>
<feature type="compositionally biased region" description="Acidic residues" evidence="1">
    <location>
        <begin position="43"/>
        <end position="57"/>
    </location>
</feature>
<name>A0AAN9TUW8_9HEMI</name>